<reference evidence="1" key="1">
    <citation type="submission" date="2018-10" db="EMBL/GenBank/DDBJ databases">
        <title>Hidden diversity of soil giant viruses.</title>
        <authorList>
            <person name="Schulz F."/>
            <person name="Alteio L."/>
            <person name="Goudeau D."/>
            <person name="Ryan E.M."/>
            <person name="Malmstrom R.R."/>
            <person name="Blanchard J."/>
            <person name="Woyke T."/>
        </authorList>
    </citation>
    <scope>NUCLEOTIDE SEQUENCE</scope>
    <source>
        <strain evidence="1">GAV1</strain>
    </source>
</reference>
<accession>A0A3G5A064</accession>
<protein>
    <submittedName>
        <fullName evidence="1">Uncharacterized protein</fullName>
    </submittedName>
</protein>
<gene>
    <name evidence="1" type="ORF">Gaeavirus1_41</name>
</gene>
<name>A0A3G5A064_9VIRU</name>
<evidence type="ECO:0000313" key="1">
    <source>
        <dbReference type="EMBL" id="AYV79904.1"/>
    </source>
</evidence>
<dbReference type="EMBL" id="MK072199">
    <property type="protein sequence ID" value="AYV79904.1"/>
    <property type="molecule type" value="Genomic_DNA"/>
</dbReference>
<sequence length="215" mass="26033">MTSITTLEDRCYDMRFTKATKRNIRKLFKKISKWIRNYHTFESDPLIDDAHMKITQSFRGIDYRNSDGSFIERDDAYDLAKCDMYIYSPQTTAQRFDITSIIVSFLYEARKKYGIHDTSDHIHIKFVHHHFVRLVISFLQEQQDKNHCKIKLFRTDTEFKWTKHPDCYQFYANITKIKFDSKFYVFDDLTKYKCDEWYDPENLMRTTFFITATGM</sequence>
<proteinExistence type="predicted"/>
<organism evidence="1">
    <name type="scientific">Gaeavirus sp</name>
    <dbReference type="NCBI Taxonomy" id="2487767"/>
    <lineage>
        <taxon>Viruses</taxon>
        <taxon>Varidnaviria</taxon>
        <taxon>Bamfordvirae</taxon>
        <taxon>Nucleocytoviricota</taxon>
        <taxon>Megaviricetes</taxon>
        <taxon>Imitervirales</taxon>
        <taxon>Mimiviridae</taxon>
        <taxon>Klosneuvirinae</taxon>
    </lineage>
</organism>